<feature type="transmembrane region" description="Helical" evidence="1">
    <location>
        <begin position="6"/>
        <end position="22"/>
    </location>
</feature>
<gene>
    <name evidence="2" type="ORF">ALNOE001_17780</name>
</gene>
<accession>A0A366MA10</accession>
<feature type="transmembrane region" description="Helical" evidence="1">
    <location>
        <begin position="54"/>
        <end position="80"/>
    </location>
</feature>
<keyword evidence="1" id="KW-0472">Membrane</keyword>
<keyword evidence="3" id="KW-1185">Reference proteome</keyword>
<dbReference type="InterPro" id="IPR019277">
    <property type="entry name" value="DUF2304"/>
</dbReference>
<proteinExistence type="predicted"/>
<keyword evidence="1" id="KW-1133">Transmembrane helix</keyword>
<organism evidence="2 3">
    <name type="scientific">Candidatus Methanobinarius endosymbioticus</name>
    <dbReference type="NCBI Taxonomy" id="2006182"/>
    <lineage>
        <taxon>Archaea</taxon>
        <taxon>Methanobacteriati</taxon>
        <taxon>Methanobacteriota</taxon>
        <taxon>Methanomada group</taxon>
        <taxon>Methanobacteria</taxon>
        <taxon>Methanobacteriales</taxon>
        <taxon>Methanobacteriaceae</taxon>
        <taxon>Candidatus Methanobinarius</taxon>
    </lineage>
</organism>
<dbReference type="AlphaFoldDB" id="A0A366MA10"/>
<protein>
    <recommendedName>
        <fullName evidence="4">DUF2304 domain-containing protein</fullName>
    </recommendedName>
</protein>
<feature type="transmembrane region" description="Helical" evidence="1">
    <location>
        <begin position="29"/>
        <end position="48"/>
    </location>
</feature>
<evidence type="ECO:0000256" key="1">
    <source>
        <dbReference type="SAM" id="Phobius"/>
    </source>
</evidence>
<evidence type="ECO:0000313" key="3">
    <source>
        <dbReference type="Proteomes" id="UP000253099"/>
    </source>
</evidence>
<evidence type="ECO:0008006" key="4">
    <source>
        <dbReference type="Google" id="ProtNLM"/>
    </source>
</evidence>
<reference evidence="2 3" key="1">
    <citation type="submission" date="2018-06" db="EMBL/GenBank/DDBJ databases">
        <title>Genomic insight into two independent archaeal endosymbiosis events.</title>
        <authorList>
            <person name="Lind A.E."/>
            <person name="Lewis W.H."/>
            <person name="Spang A."/>
            <person name="Guy L."/>
            <person name="Embley M.T."/>
            <person name="Ettema T.J.G."/>
        </authorList>
    </citation>
    <scope>NUCLEOTIDE SEQUENCE [LARGE SCALE GENOMIC DNA]</scope>
    <source>
        <strain evidence="2">NOE</strain>
    </source>
</reference>
<name>A0A366MA10_9EURY</name>
<evidence type="ECO:0000313" key="2">
    <source>
        <dbReference type="EMBL" id="RBQ22560.1"/>
    </source>
</evidence>
<comment type="caution">
    <text evidence="2">The sequence shown here is derived from an EMBL/GenBank/DDBJ whole genome shotgun (WGS) entry which is preliminary data.</text>
</comment>
<sequence>MLYQILVVIIVILAILLVFDRFHKKKTSLQTFILWVVLWIVLAILAVAPESSTALANFLGIGRGLDLVIIFAIIGSYYLIFRLYLKLEKMDQDITELVRKISMDKELDYELDFEDRKEKED</sequence>
<dbReference type="Pfam" id="PF10066">
    <property type="entry name" value="DUF2304"/>
    <property type="match status" value="1"/>
</dbReference>
<dbReference type="Proteomes" id="UP000253099">
    <property type="component" value="Unassembled WGS sequence"/>
</dbReference>
<dbReference type="EMBL" id="NIZT01000059">
    <property type="protein sequence ID" value="RBQ22560.1"/>
    <property type="molecule type" value="Genomic_DNA"/>
</dbReference>
<keyword evidence="1" id="KW-0812">Transmembrane</keyword>